<dbReference type="Proteomes" id="UP001347796">
    <property type="component" value="Unassembled WGS sequence"/>
</dbReference>
<sequence length="299" mass="33877">MALELQKQKQQHQNVSISHCLSKNPVYGLGQLVYMFKPTSSILTAQSRKIKADWCGPYVIHQILDRTHYVLATLDGHVLPDVFSINRLKPCFVRAPNLNERITHIDQLQQKLGKASHTVNSVTCENALEFTDELNNVLSRSDSSHICNRVTIPVDTSLCLSHYAENHHLASVNALSSSQIEQQCNLLSQVPNIDHMYMVISKASFKQGQLHVLVGTPNAHGKCSYEWINVTSSPDLFNVTKTYIDENSPHREYRKILSSTAHLKSTILRIVVDNFVFITRYLLLFNCILSSFGIYKISR</sequence>
<feature type="transmembrane region" description="Helical" evidence="1">
    <location>
        <begin position="275"/>
        <end position="295"/>
    </location>
</feature>
<keyword evidence="3" id="KW-1185">Reference proteome</keyword>
<accession>A0AAN8JGP2</accession>
<keyword evidence="1" id="KW-1133">Transmembrane helix</keyword>
<proteinExistence type="predicted"/>
<dbReference type="AlphaFoldDB" id="A0AAN8JGP2"/>
<comment type="caution">
    <text evidence="2">The sequence shown here is derived from an EMBL/GenBank/DDBJ whole genome shotgun (WGS) entry which is preliminary data.</text>
</comment>
<gene>
    <name evidence="2" type="ORF">SNE40_014289</name>
</gene>
<evidence type="ECO:0000313" key="3">
    <source>
        <dbReference type="Proteomes" id="UP001347796"/>
    </source>
</evidence>
<evidence type="ECO:0000313" key="2">
    <source>
        <dbReference type="EMBL" id="KAK6175914.1"/>
    </source>
</evidence>
<reference evidence="2 3" key="1">
    <citation type="submission" date="2024-01" db="EMBL/GenBank/DDBJ databases">
        <title>The genome of the rayed Mediterranean limpet Patella caerulea (Linnaeus, 1758).</title>
        <authorList>
            <person name="Anh-Thu Weber A."/>
            <person name="Halstead-Nussloch G."/>
        </authorList>
    </citation>
    <scope>NUCLEOTIDE SEQUENCE [LARGE SCALE GENOMIC DNA]</scope>
    <source>
        <strain evidence="2">AATW-2023a</strain>
        <tissue evidence="2">Whole specimen</tissue>
    </source>
</reference>
<name>A0AAN8JGP2_PATCE</name>
<evidence type="ECO:0000256" key="1">
    <source>
        <dbReference type="SAM" id="Phobius"/>
    </source>
</evidence>
<dbReference type="EMBL" id="JAZGQO010000010">
    <property type="protein sequence ID" value="KAK6175914.1"/>
    <property type="molecule type" value="Genomic_DNA"/>
</dbReference>
<organism evidence="2 3">
    <name type="scientific">Patella caerulea</name>
    <name type="common">Rayed Mediterranean limpet</name>
    <dbReference type="NCBI Taxonomy" id="87958"/>
    <lineage>
        <taxon>Eukaryota</taxon>
        <taxon>Metazoa</taxon>
        <taxon>Spiralia</taxon>
        <taxon>Lophotrochozoa</taxon>
        <taxon>Mollusca</taxon>
        <taxon>Gastropoda</taxon>
        <taxon>Patellogastropoda</taxon>
        <taxon>Patelloidea</taxon>
        <taxon>Patellidae</taxon>
        <taxon>Patella</taxon>
    </lineage>
</organism>
<keyword evidence="1" id="KW-0472">Membrane</keyword>
<keyword evidence="1" id="KW-0812">Transmembrane</keyword>
<protein>
    <submittedName>
        <fullName evidence="2">Uncharacterized protein</fullName>
    </submittedName>
</protein>